<evidence type="ECO:0000313" key="9">
    <source>
        <dbReference type="EMBL" id="CAH2030193.1"/>
    </source>
</evidence>
<dbReference type="CDD" id="cd17536">
    <property type="entry name" value="REC_YesN-like"/>
    <property type="match status" value="1"/>
</dbReference>
<dbReference type="Gene3D" id="1.10.8.60">
    <property type="match status" value="1"/>
</dbReference>
<sequence>MSAEPCRLLYVDDEPSYCRLFSRSMEDDERFQVMTATSGREAVELLREFPADVVLTDLLMPQMDGLELLDEIRRTHPDIFVLILTGVDSADKAVKAMRAGAYDYILKPLDMALLLKQLEKIIHHKQVLQASLDGDGASFCLSSMVGRDKTMLELFDKVQQVARTDATVLISGESGTGKELIAEAIHLGSRRKAKPFVRVNCAALTDSLINAALFGHEKGAFTGATERKAGFFESASGGTIFLDEIGDIPIQTQVALLRILELGCFQRVGGTETIKVDTRVICATNKDLTLAMENKEFREDLYYRINVVSLTVPPLRARKPDIPLLVSFFLERSCEKTGKQIAGVSDAAMAILCQYPWPGNVRQLANVVERMVVFCRKRHILPEHLPAEVLPGAENDFMLTLHDSSLAAAEELLVRTVLEEKSWHLTQAAQALGISRGTLYSKMVRYGIAKPY</sequence>
<dbReference type="SMART" id="SM00382">
    <property type="entry name" value="AAA"/>
    <property type="match status" value="1"/>
</dbReference>
<keyword evidence="4" id="KW-0238">DNA-binding</keyword>
<dbReference type="Gene3D" id="3.40.50.300">
    <property type="entry name" value="P-loop containing nucleotide triphosphate hydrolases"/>
    <property type="match status" value="1"/>
</dbReference>
<dbReference type="Proteomes" id="UP001295463">
    <property type="component" value="Chromosome"/>
</dbReference>
<keyword evidence="1" id="KW-0547">Nucleotide-binding</keyword>
<dbReference type="Pfam" id="PF02954">
    <property type="entry name" value="HTH_8"/>
    <property type="match status" value="1"/>
</dbReference>
<dbReference type="SUPFAM" id="SSF52172">
    <property type="entry name" value="CheY-like"/>
    <property type="match status" value="1"/>
</dbReference>
<dbReference type="InterPro" id="IPR009057">
    <property type="entry name" value="Homeodomain-like_sf"/>
</dbReference>
<evidence type="ECO:0000256" key="5">
    <source>
        <dbReference type="ARBA" id="ARBA00023163"/>
    </source>
</evidence>
<dbReference type="InterPro" id="IPR027417">
    <property type="entry name" value="P-loop_NTPase"/>
</dbReference>
<dbReference type="Pfam" id="PF25601">
    <property type="entry name" value="AAA_lid_14"/>
    <property type="match status" value="1"/>
</dbReference>
<feature type="domain" description="Response regulatory" evidence="8">
    <location>
        <begin position="7"/>
        <end position="122"/>
    </location>
</feature>
<dbReference type="SMART" id="SM00448">
    <property type="entry name" value="REC"/>
    <property type="match status" value="1"/>
</dbReference>
<dbReference type="PANTHER" id="PTHR32071">
    <property type="entry name" value="TRANSCRIPTIONAL REGULATORY PROTEIN"/>
    <property type="match status" value="1"/>
</dbReference>
<dbReference type="Gene3D" id="1.10.10.60">
    <property type="entry name" value="Homeodomain-like"/>
    <property type="match status" value="1"/>
</dbReference>
<dbReference type="PROSITE" id="PS00676">
    <property type="entry name" value="SIGMA54_INTERACT_2"/>
    <property type="match status" value="1"/>
</dbReference>
<evidence type="ECO:0000259" key="7">
    <source>
        <dbReference type="PROSITE" id="PS50045"/>
    </source>
</evidence>
<gene>
    <name evidence="9" type="primary">zraR</name>
    <name evidence="9" type="ORF">GEAMG1_0371</name>
</gene>
<evidence type="ECO:0000256" key="1">
    <source>
        <dbReference type="ARBA" id="ARBA00022741"/>
    </source>
</evidence>
<evidence type="ECO:0000256" key="4">
    <source>
        <dbReference type="ARBA" id="ARBA00023125"/>
    </source>
</evidence>
<dbReference type="Gene3D" id="3.40.50.2300">
    <property type="match status" value="1"/>
</dbReference>
<evidence type="ECO:0000259" key="8">
    <source>
        <dbReference type="PROSITE" id="PS50110"/>
    </source>
</evidence>
<dbReference type="InterPro" id="IPR025944">
    <property type="entry name" value="Sigma_54_int_dom_CS"/>
</dbReference>
<dbReference type="InterPro" id="IPR002197">
    <property type="entry name" value="HTH_Fis"/>
</dbReference>
<feature type="domain" description="Sigma-54 factor interaction" evidence="7">
    <location>
        <begin position="144"/>
        <end position="373"/>
    </location>
</feature>
<evidence type="ECO:0000256" key="3">
    <source>
        <dbReference type="ARBA" id="ARBA00023015"/>
    </source>
</evidence>
<dbReference type="SUPFAM" id="SSF52540">
    <property type="entry name" value="P-loop containing nucleoside triphosphate hydrolases"/>
    <property type="match status" value="1"/>
</dbReference>
<keyword evidence="3" id="KW-0805">Transcription regulation</keyword>
<dbReference type="SUPFAM" id="SSF46689">
    <property type="entry name" value="Homeodomain-like"/>
    <property type="match status" value="1"/>
</dbReference>
<dbReference type="PRINTS" id="PR01590">
    <property type="entry name" value="HTHFIS"/>
</dbReference>
<dbReference type="PROSITE" id="PS00675">
    <property type="entry name" value="SIGMA54_INTERACT_1"/>
    <property type="match status" value="1"/>
</dbReference>
<dbReference type="InterPro" id="IPR002078">
    <property type="entry name" value="Sigma_54_int"/>
</dbReference>
<dbReference type="InterPro" id="IPR011006">
    <property type="entry name" value="CheY-like_superfamily"/>
</dbReference>
<accession>A0ABM9D4K3</accession>
<keyword evidence="6" id="KW-0597">Phosphoprotein</keyword>
<protein>
    <submittedName>
        <fullName evidence="9">Transcriptional regulatory protein ZraR</fullName>
    </submittedName>
</protein>
<keyword evidence="5" id="KW-0804">Transcription</keyword>
<name>A0ABM9D4K3_9BACT</name>
<dbReference type="PROSITE" id="PS50110">
    <property type="entry name" value="RESPONSE_REGULATORY"/>
    <property type="match status" value="1"/>
</dbReference>
<dbReference type="EMBL" id="OW150024">
    <property type="protein sequence ID" value="CAH2030193.1"/>
    <property type="molecule type" value="Genomic_DNA"/>
</dbReference>
<dbReference type="PROSITE" id="PS50045">
    <property type="entry name" value="SIGMA54_INTERACT_4"/>
    <property type="match status" value="1"/>
</dbReference>
<organism evidence="9 10">
    <name type="scientific">Trichlorobacter ammonificans</name>
    <dbReference type="NCBI Taxonomy" id="2916410"/>
    <lineage>
        <taxon>Bacteria</taxon>
        <taxon>Pseudomonadati</taxon>
        <taxon>Thermodesulfobacteriota</taxon>
        <taxon>Desulfuromonadia</taxon>
        <taxon>Geobacterales</taxon>
        <taxon>Geobacteraceae</taxon>
        <taxon>Trichlorobacter</taxon>
    </lineage>
</organism>
<dbReference type="RefSeq" id="WP_305731146.1">
    <property type="nucleotide sequence ID" value="NZ_OW150024.1"/>
</dbReference>
<evidence type="ECO:0000256" key="2">
    <source>
        <dbReference type="ARBA" id="ARBA00022840"/>
    </source>
</evidence>
<dbReference type="Pfam" id="PF00072">
    <property type="entry name" value="Response_reg"/>
    <property type="match status" value="1"/>
</dbReference>
<dbReference type="CDD" id="cd00009">
    <property type="entry name" value="AAA"/>
    <property type="match status" value="1"/>
</dbReference>
<dbReference type="InterPro" id="IPR003593">
    <property type="entry name" value="AAA+_ATPase"/>
</dbReference>
<dbReference type="Pfam" id="PF00158">
    <property type="entry name" value="Sigma54_activat"/>
    <property type="match status" value="1"/>
</dbReference>
<dbReference type="InterPro" id="IPR025943">
    <property type="entry name" value="Sigma_54_int_dom_ATP-bd_2"/>
</dbReference>
<keyword evidence="10" id="KW-1185">Reference proteome</keyword>
<dbReference type="PROSITE" id="PS00688">
    <property type="entry name" value="SIGMA54_INTERACT_3"/>
    <property type="match status" value="1"/>
</dbReference>
<keyword evidence="2" id="KW-0067">ATP-binding</keyword>
<evidence type="ECO:0000313" key="10">
    <source>
        <dbReference type="Proteomes" id="UP001295463"/>
    </source>
</evidence>
<evidence type="ECO:0000256" key="6">
    <source>
        <dbReference type="PROSITE-ProRule" id="PRU00169"/>
    </source>
</evidence>
<feature type="modified residue" description="4-aspartylphosphate" evidence="6">
    <location>
        <position position="57"/>
    </location>
</feature>
<dbReference type="InterPro" id="IPR058031">
    <property type="entry name" value="AAA_lid_NorR"/>
</dbReference>
<reference evidence="9 10" key="1">
    <citation type="submission" date="2022-03" db="EMBL/GenBank/DDBJ databases">
        <authorList>
            <person name="Koch H."/>
        </authorList>
    </citation>
    <scope>NUCLEOTIDE SEQUENCE [LARGE SCALE GENOMIC DNA]</scope>
    <source>
        <strain evidence="9 10">G1</strain>
    </source>
</reference>
<proteinExistence type="predicted"/>
<dbReference type="InterPro" id="IPR001789">
    <property type="entry name" value="Sig_transdc_resp-reg_receiver"/>
</dbReference>
<dbReference type="InterPro" id="IPR025662">
    <property type="entry name" value="Sigma_54_int_dom_ATP-bd_1"/>
</dbReference>